<organism evidence="2 3">
    <name type="scientific">Halteria grandinella</name>
    <dbReference type="NCBI Taxonomy" id="5974"/>
    <lineage>
        <taxon>Eukaryota</taxon>
        <taxon>Sar</taxon>
        <taxon>Alveolata</taxon>
        <taxon>Ciliophora</taxon>
        <taxon>Intramacronucleata</taxon>
        <taxon>Spirotrichea</taxon>
        <taxon>Stichotrichia</taxon>
        <taxon>Sporadotrichida</taxon>
        <taxon>Halteriidae</taxon>
        <taxon>Halteria</taxon>
    </lineage>
</organism>
<feature type="compositionally biased region" description="Low complexity" evidence="1">
    <location>
        <begin position="127"/>
        <end position="136"/>
    </location>
</feature>
<evidence type="ECO:0000256" key="1">
    <source>
        <dbReference type="SAM" id="MobiDB-lite"/>
    </source>
</evidence>
<keyword evidence="3" id="KW-1185">Reference proteome</keyword>
<proteinExistence type="predicted"/>
<dbReference type="EMBL" id="RRYP01019025">
    <property type="protein sequence ID" value="TNV73383.1"/>
    <property type="molecule type" value="Genomic_DNA"/>
</dbReference>
<accession>A0A8J8SWZ7</accession>
<name>A0A8J8SWZ7_HALGN</name>
<dbReference type="AlphaFoldDB" id="A0A8J8SWZ7"/>
<gene>
    <name evidence="2" type="ORF">FGO68_gene13415</name>
</gene>
<reference evidence="2" key="1">
    <citation type="submission" date="2019-06" db="EMBL/GenBank/DDBJ databases">
        <authorList>
            <person name="Zheng W."/>
        </authorList>
    </citation>
    <scope>NUCLEOTIDE SEQUENCE</scope>
    <source>
        <strain evidence="2">QDHG01</strain>
    </source>
</reference>
<feature type="region of interest" description="Disordered" evidence="1">
    <location>
        <begin position="119"/>
        <end position="156"/>
    </location>
</feature>
<evidence type="ECO:0000313" key="3">
    <source>
        <dbReference type="Proteomes" id="UP000785679"/>
    </source>
</evidence>
<evidence type="ECO:0000313" key="2">
    <source>
        <dbReference type="EMBL" id="TNV73383.1"/>
    </source>
</evidence>
<sequence>MKKYYERKVDYKTQLEPIYENHSSGSEQNRPYRLNIIRTIVALRNPARVIYDIKKDGHPANLNAENIHITPGIGSYSSHMPTSTKLGPLQSFKGEAILNLMTKILESTAIKQSNIPQAHSFKFPPASSSQNSSSQQKNRTIRKVRTEQVADSGEVS</sequence>
<comment type="caution">
    <text evidence="2">The sequence shown here is derived from an EMBL/GenBank/DDBJ whole genome shotgun (WGS) entry which is preliminary data.</text>
</comment>
<protein>
    <submittedName>
        <fullName evidence="2">Uncharacterized protein</fullName>
    </submittedName>
</protein>
<dbReference type="Proteomes" id="UP000785679">
    <property type="component" value="Unassembled WGS sequence"/>
</dbReference>